<dbReference type="GO" id="GO:0005524">
    <property type="term" value="F:ATP binding"/>
    <property type="evidence" value="ECO:0007669"/>
    <property type="project" value="InterPro"/>
</dbReference>
<evidence type="ECO:0000313" key="2">
    <source>
        <dbReference type="EMBL" id="GMG16942.1"/>
    </source>
</evidence>
<evidence type="ECO:0000259" key="1">
    <source>
        <dbReference type="PROSITE" id="PS50011"/>
    </source>
</evidence>
<dbReference type="EMBL" id="BSXT01018967">
    <property type="protein sequence ID" value="GMG16942.1"/>
    <property type="molecule type" value="Genomic_DNA"/>
</dbReference>
<keyword evidence="3" id="KW-1185">Reference proteome</keyword>
<dbReference type="Proteomes" id="UP001165121">
    <property type="component" value="Unassembled WGS sequence"/>
</dbReference>
<dbReference type="PANTHER" id="PTHR44329">
    <property type="entry name" value="SERINE/THREONINE-PROTEIN KINASE TNNI3K-RELATED"/>
    <property type="match status" value="1"/>
</dbReference>
<accession>A0A9W6YJ00</accession>
<dbReference type="Gene3D" id="3.30.200.20">
    <property type="entry name" value="Phosphorylase Kinase, domain 1"/>
    <property type="match status" value="1"/>
</dbReference>
<dbReference type="Pfam" id="PF07714">
    <property type="entry name" value="PK_Tyr_Ser-Thr"/>
    <property type="match status" value="1"/>
</dbReference>
<dbReference type="InterPro" id="IPR051681">
    <property type="entry name" value="Ser/Thr_Kinases-Pseudokinases"/>
</dbReference>
<dbReference type="AlphaFoldDB" id="A0A9W6YJ00"/>
<organism evidence="2 3">
    <name type="scientific">Phytophthora fragariaefolia</name>
    <dbReference type="NCBI Taxonomy" id="1490495"/>
    <lineage>
        <taxon>Eukaryota</taxon>
        <taxon>Sar</taxon>
        <taxon>Stramenopiles</taxon>
        <taxon>Oomycota</taxon>
        <taxon>Peronosporomycetes</taxon>
        <taxon>Peronosporales</taxon>
        <taxon>Peronosporaceae</taxon>
        <taxon>Phytophthora</taxon>
    </lineage>
</organism>
<dbReference type="InterPro" id="IPR000719">
    <property type="entry name" value="Prot_kinase_dom"/>
</dbReference>
<sequence length="195" mass="22128">MDDVLSLQQCVQTLNWPLLWTNITITPLAAKPPTLQWVSSEPRYTKNIASRRADFARTSRRQTGLWKDGIITAMRIPRDKLYIEQFLNRGAFGDINAGVYSGKQVAIKLLLPQMCGEIRQVNAFLNEAKMTATMEHPHVMTFVGVAWDSLSYVRLNGVLKRRQSSSVTQQYESTNHTVGFDRFKFTIALHGCHGL</sequence>
<dbReference type="PANTHER" id="PTHR44329:SF214">
    <property type="entry name" value="PROTEIN KINASE DOMAIN-CONTAINING PROTEIN"/>
    <property type="match status" value="1"/>
</dbReference>
<gene>
    <name evidence="2" type="ORF">Pfra01_002995500</name>
</gene>
<dbReference type="PROSITE" id="PS50011">
    <property type="entry name" value="PROTEIN_KINASE_DOM"/>
    <property type="match status" value="1"/>
</dbReference>
<name>A0A9W6YJ00_9STRA</name>
<dbReference type="SUPFAM" id="SSF56112">
    <property type="entry name" value="Protein kinase-like (PK-like)"/>
    <property type="match status" value="1"/>
</dbReference>
<dbReference type="OrthoDB" id="103633at2759"/>
<dbReference type="InterPro" id="IPR001245">
    <property type="entry name" value="Ser-Thr/Tyr_kinase_cat_dom"/>
</dbReference>
<dbReference type="InterPro" id="IPR011009">
    <property type="entry name" value="Kinase-like_dom_sf"/>
</dbReference>
<dbReference type="GO" id="GO:0004674">
    <property type="term" value="F:protein serine/threonine kinase activity"/>
    <property type="evidence" value="ECO:0007669"/>
    <property type="project" value="TreeGrafter"/>
</dbReference>
<reference evidence="2" key="1">
    <citation type="submission" date="2023-04" db="EMBL/GenBank/DDBJ databases">
        <title>Phytophthora fragariaefolia NBRC 109709.</title>
        <authorList>
            <person name="Ichikawa N."/>
            <person name="Sato H."/>
            <person name="Tonouchi N."/>
        </authorList>
    </citation>
    <scope>NUCLEOTIDE SEQUENCE</scope>
    <source>
        <strain evidence="2">NBRC 109709</strain>
    </source>
</reference>
<protein>
    <submittedName>
        <fullName evidence="2">Unnamed protein product</fullName>
    </submittedName>
</protein>
<feature type="domain" description="Protein kinase" evidence="1">
    <location>
        <begin position="81"/>
        <end position="195"/>
    </location>
</feature>
<comment type="caution">
    <text evidence="2">The sequence shown here is derived from an EMBL/GenBank/DDBJ whole genome shotgun (WGS) entry which is preliminary data.</text>
</comment>
<proteinExistence type="predicted"/>
<evidence type="ECO:0000313" key="3">
    <source>
        <dbReference type="Proteomes" id="UP001165121"/>
    </source>
</evidence>